<evidence type="ECO:0000313" key="3">
    <source>
        <dbReference type="EMBL" id="KAK4067323.1"/>
    </source>
</evidence>
<name>A0AAE1M2L0_9HYPO</name>
<proteinExistence type="predicted"/>
<feature type="region of interest" description="Disordered" evidence="1">
    <location>
        <begin position="122"/>
        <end position="152"/>
    </location>
</feature>
<reference evidence="3" key="1">
    <citation type="submission" date="2023-11" db="EMBL/GenBank/DDBJ databases">
        <title>The genome sequences of three competitors of mushroom-forming fungi.</title>
        <authorList>
            <person name="Beijen E."/>
            <person name="Ohm R.A."/>
        </authorList>
    </citation>
    <scope>NUCLEOTIDE SEQUENCE</scope>
    <source>
        <strain evidence="3">CBS 100526</strain>
    </source>
</reference>
<feature type="compositionally biased region" description="Basic and acidic residues" evidence="1">
    <location>
        <begin position="185"/>
        <end position="205"/>
    </location>
</feature>
<dbReference type="Pfam" id="PF20248">
    <property type="entry name" value="DUF6603"/>
    <property type="match status" value="1"/>
</dbReference>
<protein>
    <recommendedName>
        <fullName evidence="2">DUF6603 domain-containing protein</fullName>
    </recommendedName>
</protein>
<dbReference type="Proteomes" id="UP001273209">
    <property type="component" value="Unassembled WGS sequence"/>
</dbReference>
<feature type="region of interest" description="Disordered" evidence="1">
    <location>
        <begin position="183"/>
        <end position="218"/>
    </location>
</feature>
<comment type="caution">
    <text evidence="3">The sequence shown here is derived from an EMBL/GenBank/DDBJ whole genome shotgun (WGS) entry which is preliminary data.</text>
</comment>
<evidence type="ECO:0000259" key="2">
    <source>
        <dbReference type="Pfam" id="PF20248"/>
    </source>
</evidence>
<keyword evidence="4" id="KW-1185">Reference proteome</keyword>
<organism evidence="3 4">
    <name type="scientific">Trichoderma aggressivum f. europaeum</name>
    <dbReference type="NCBI Taxonomy" id="173218"/>
    <lineage>
        <taxon>Eukaryota</taxon>
        <taxon>Fungi</taxon>
        <taxon>Dikarya</taxon>
        <taxon>Ascomycota</taxon>
        <taxon>Pezizomycotina</taxon>
        <taxon>Sordariomycetes</taxon>
        <taxon>Hypocreomycetidae</taxon>
        <taxon>Hypocreales</taxon>
        <taxon>Hypocreaceae</taxon>
        <taxon>Trichoderma</taxon>
    </lineage>
</organism>
<evidence type="ECO:0000313" key="4">
    <source>
        <dbReference type="Proteomes" id="UP001273209"/>
    </source>
</evidence>
<accession>A0AAE1M2L0</accession>
<sequence length="239" mass="26004">MTVVDMYQLRPVTVTGPLLLSSGTIDASDPWYWISSSTLSPSTSSCKAVSRWEFDSPWICGSPRYASNAEVSASLDMSGPPFGGVVHVEFWVFGFDVNFGAPPQPPPAVNLERFWNVVLKSSESSPPSMLTSDDGMKKGNDNKDDEKKKQDNPAILLTCESGLEPAPPGTTAKDDDPWLRLGFEVQKDEVTKTGDEQDGGEPDKINKRKPAPLVGKPPKELLRRFKTTVPAVPLVAVGR</sequence>
<dbReference type="InterPro" id="IPR046538">
    <property type="entry name" value="DUF6603"/>
</dbReference>
<feature type="domain" description="DUF6603" evidence="2">
    <location>
        <begin position="68"/>
        <end position="130"/>
    </location>
</feature>
<evidence type="ECO:0000256" key="1">
    <source>
        <dbReference type="SAM" id="MobiDB-lite"/>
    </source>
</evidence>
<dbReference type="EMBL" id="JAWRVG010000035">
    <property type="protein sequence ID" value="KAK4067323.1"/>
    <property type="molecule type" value="Genomic_DNA"/>
</dbReference>
<dbReference type="RefSeq" id="XP_062753352.1">
    <property type="nucleotide sequence ID" value="XM_062902537.1"/>
</dbReference>
<feature type="compositionally biased region" description="Basic and acidic residues" evidence="1">
    <location>
        <begin position="134"/>
        <end position="151"/>
    </location>
</feature>
<gene>
    <name evidence="3" type="ORF">Triagg1_7766</name>
</gene>
<dbReference type="GeneID" id="87922442"/>
<dbReference type="AlphaFoldDB" id="A0AAE1M2L0"/>